<protein>
    <submittedName>
        <fullName evidence="2">3590_t:CDS:1</fullName>
    </submittedName>
</protein>
<keyword evidence="3" id="KW-1185">Reference proteome</keyword>
<sequence>PEQLYRDGSGSKSPEQLYRDGGGSNTGKSSEQLYRDDSDSSNTEYPQSEQNPVLADITDQHSNITQHKVKLVDFKVGDLVRVSVSKINRFGTNRPALPCKIIEKVGEQYRLECKFGILNVCYSSGELEALGTTIYPELDKIPSDKLSVQEVARLQSIMTEVRQVTTEAPQVIDRQ</sequence>
<organism evidence="2 3">
    <name type="scientific">Ambispora leptoticha</name>
    <dbReference type="NCBI Taxonomy" id="144679"/>
    <lineage>
        <taxon>Eukaryota</taxon>
        <taxon>Fungi</taxon>
        <taxon>Fungi incertae sedis</taxon>
        <taxon>Mucoromycota</taxon>
        <taxon>Glomeromycotina</taxon>
        <taxon>Glomeromycetes</taxon>
        <taxon>Archaeosporales</taxon>
        <taxon>Ambisporaceae</taxon>
        <taxon>Ambispora</taxon>
    </lineage>
</organism>
<evidence type="ECO:0000256" key="1">
    <source>
        <dbReference type="SAM" id="MobiDB-lite"/>
    </source>
</evidence>
<comment type="caution">
    <text evidence="2">The sequence shown here is derived from an EMBL/GenBank/DDBJ whole genome shotgun (WGS) entry which is preliminary data.</text>
</comment>
<feature type="non-terminal residue" evidence="2">
    <location>
        <position position="1"/>
    </location>
</feature>
<dbReference type="AlphaFoldDB" id="A0A9N9I021"/>
<name>A0A9N9I021_9GLOM</name>
<dbReference type="OrthoDB" id="2430997at2759"/>
<feature type="region of interest" description="Disordered" evidence="1">
    <location>
        <begin position="1"/>
        <end position="52"/>
    </location>
</feature>
<evidence type="ECO:0000313" key="3">
    <source>
        <dbReference type="Proteomes" id="UP000789508"/>
    </source>
</evidence>
<gene>
    <name evidence="2" type="ORF">ALEPTO_LOCUS12020</name>
</gene>
<evidence type="ECO:0000313" key="2">
    <source>
        <dbReference type="EMBL" id="CAG8714507.1"/>
    </source>
</evidence>
<feature type="compositionally biased region" description="Polar residues" evidence="1">
    <location>
        <begin position="40"/>
        <end position="51"/>
    </location>
</feature>
<accession>A0A9N9I021</accession>
<reference evidence="2" key="1">
    <citation type="submission" date="2021-06" db="EMBL/GenBank/DDBJ databases">
        <authorList>
            <person name="Kallberg Y."/>
            <person name="Tangrot J."/>
            <person name="Rosling A."/>
        </authorList>
    </citation>
    <scope>NUCLEOTIDE SEQUENCE</scope>
    <source>
        <strain evidence="2">FL130A</strain>
    </source>
</reference>
<dbReference type="Proteomes" id="UP000789508">
    <property type="component" value="Unassembled WGS sequence"/>
</dbReference>
<dbReference type="EMBL" id="CAJVPS010023789">
    <property type="protein sequence ID" value="CAG8714507.1"/>
    <property type="molecule type" value="Genomic_DNA"/>
</dbReference>
<feature type="non-terminal residue" evidence="2">
    <location>
        <position position="175"/>
    </location>
</feature>
<proteinExistence type="predicted"/>